<protein>
    <recommendedName>
        <fullName evidence="7 17">Phosphoenolpyruvate-protein phosphotransferase</fullName>
        <ecNumber evidence="6 17">2.7.3.9</ecNumber>
    </recommendedName>
    <alternativeName>
        <fullName evidence="16 17">Phosphotransferase system, enzyme I</fullName>
    </alternativeName>
</protein>
<dbReference type="InterPro" id="IPR015813">
    <property type="entry name" value="Pyrv/PenolPyrv_kinase-like_dom"/>
</dbReference>
<evidence type="ECO:0000256" key="17">
    <source>
        <dbReference type="PIRNR" id="PIRNR000732"/>
    </source>
</evidence>
<accession>A0A6N4DRH1</accession>
<reference evidence="24 25" key="1">
    <citation type="submission" date="2018-01" db="EMBL/GenBank/DDBJ databases">
        <title>Novel co-symbiosis in the lucinid bivalve Phacoides pectinatus.</title>
        <authorList>
            <person name="Lim S.J."/>
            <person name="Davis B.G."/>
            <person name="Gill D.E."/>
            <person name="Engel A.S."/>
            <person name="Anderson L.C."/>
            <person name="Campbell B.J."/>
        </authorList>
    </citation>
    <scope>NUCLEOTIDE SEQUENCE [LARGE SCALE GENOMIC DNA]</scope>
    <source>
        <strain evidence="24">N3_P5</strain>
    </source>
</reference>
<comment type="catalytic activity">
    <reaction evidence="1 17">
        <text>L-histidyl-[protein] + phosphoenolpyruvate = N(pros)-phospho-L-histidyl-[protein] + pyruvate</text>
        <dbReference type="Rhea" id="RHEA:23880"/>
        <dbReference type="Rhea" id="RHEA-COMP:9745"/>
        <dbReference type="Rhea" id="RHEA-COMP:9746"/>
        <dbReference type="ChEBI" id="CHEBI:15361"/>
        <dbReference type="ChEBI" id="CHEBI:29979"/>
        <dbReference type="ChEBI" id="CHEBI:58702"/>
        <dbReference type="ChEBI" id="CHEBI:64837"/>
        <dbReference type="EC" id="2.7.3.9"/>
    </reaction>
</comment>
<dbReference type="InterPro" id="IPR036637">
    <property type="entry name" value="Phosphohistidine_dom_sf"/>
</dbReference>
<evidence type="ECO:0000259" key="22">
    <source>
        <dbReference type="Pfam" id="PF02896"/>
    </source>
</evidence>
<evidence type="ECO:0000256" key="7">
    <source>
        <dbReference type="ARBA" id="ARBA00016544"/>
    </source>
</evidence>
<comment type="function">
    <text evidence="3 17">General (non sugar-specific) component of the phosphoenolpyruvate-dependent sugar phosphotransferase system (sugar PTS). This major carbohydrate active-transport system catalyzes the phosphorylation of incoming sugar substrates concomitantly with their translocation across the cell membrane. Enzyme I transfers the phosphoryl group from phosphoenolpyruvate (PEP) to the phosphoryl carrier protein (HPr).</text>
</comment>
<feature type="binding site" evidence="20">
    <location>
        <position position="463"/>
    </location>
    <ligand>
        <name>Mg(2+)</name>
        <dbReference type="ChEBI" id="CHEBI:18420"/>
    </ligand>
</feature>
<name>A0A6N4DRH1_9GAMM</name>
<dbReference type="Proteomes" id="UP000250928">
    <property type="component" value="Unassembled WGS sequence"/>
</dbReference>
<dbReference type="InterPro" id="IPR040442">
    <property type="entry name" value="Pyrv_kinase-like_dom_sf"/>
</dbReference>
<evidence type="ECO:0000256" key="16">
    <source>
        <dbReference type="ARBA" id="ARBA00033235"/>
    </source>
</evidence>
<evidence type="ECO:0000259" key="23">
    <source>
        <dbReference type="Pfam" id="PF05524"/>
    </source>
</evidence>
<dbReference type="AlphaFoldDB" id="A0A6N4DRH1"/>
<dbReference type="GO" id="GO:0016301">
    <property type="term" value="F:kinase activity"/>
    <property type="evidence" value="ECO:0007669"/>
    <property type="project" value="UniProtKB-KW"/>
</dbReference>
<dbReference type="GO" id="GO:0046872">
    <property type="term" value="F:metal ion binding"/>
    <property type="evidence" value="ECO:0007669"/>
    <property type="project" value="UniProtKB-KW"/>
</dbReference>
<dbReference type="PIRSF" id="PIRSF000732">
    <property type="entry name" value="PTS_enzyme_I"/>
    <property type="match status" value="1"/>
</dbReference>
<comment type="similarity">
    <text evidence="5 17">Belongs to the PEP-utilizing enzyme family.</text>
</comment>
<dbReference type="SUPFAM" id="SSF52009">
    <property type="entry name" value="Phosphohistidine domain"/>
    <property type="match status" value="1"/>
</dbReference>
<dbReference type="EC" id="2.7.3.9" evidence="6 17"/>
<feature type="binding site" evidence="19">
    <location>
        <position position="338"/>
    </location>
    <ligand>
        <name>phosphoenolpyruvate</name>
        <dbReference type="ChEBI" id="CHEBI:58702"/>
    </ligand>
</feature>
<dbReference type="GO" id="GO:0005737">
    <property type="term" value="C:cytoplasm"/>
    <property type="evidence" value="ECO:0007669"/>
    <property type="project" value="UniProtKB-SubCell"/>
</dbReference>
<dbReference type="Pfam" id="PF05524">
    <property type="entry name" value="PEP-utilisers_N"/>
    <property type="match status" value="1"/>
</dbReference>
<keyword evidence="10 17" id="KW-0762">Sugar transport</keyword>
<proteinExistence type="inferred from homology"/>
<feature type="active site" description="Proton donor" evidence="18">
    <location>
        <position position="510"/>
    </location>
</feature>
<evidence type="ECO:0000256" key="2">
    <source>
        <dbReference type="ARBA" id="ARBA00001946"/>
    </source>
</evidence>
<evidence type="ECO:0000256" key="5">
    <source>
        <dbReference type="ARBA" id="ARBA00007837"/>
    </source>
</evidence>
<dbReference type="PRINTS" id="PR01736">
    <property type="entry name" value="PHPHTRNFRASE"/>
</dbReference>
<comment type="subcellular location">
    <subcellularLocation>
        <location evidence="4 17">Cytoplasm</location>
    </subcellularLocation>
</comment>
<feature type="binding site" evidence="20">
    <location>
        <position position="439"/>
    </location>
    <ligand>
        <name>Mg(2+)</name>
        <dbReference type="ChEBI" id="CHEBI:18420"/>
    </ligand>
</feature>
<keyword evidence="8 17" id="KW-0813">Transport</keyword>
<evidence type="ECO:0000259" key="21">
    <source>
        <dbReference type="Pfam" id="PF00391"/>
    </source>
</evidence>
<feature type="binding site" evidence="19">
    <location>
        <begin position="462"/>
        <end position="463"/>
    </location>
    <ligand>
        <name>phosphoenolpyruvate</name>
        <dbReference type="ChEBI" id="CHEBI:58702"/>
    </ligand>
</feature>
<dbReference type="PROSITE" id="PS00742">
    <property type="entry name" value="PEP_ENZYMES_2"/>
    <property type="match status" value="1"/>
</dbReference>
<keyword evidence="15 17" id="KW-0460">Magnesium</keyword>
<feature type="domain" description="PEP-utilising enzyme C-terminal" evidence="22">
    <location>
        <begin position="258"/>
        <end position="548"/>
    </location>
</feature>
<dbReference type="Gene3D" id="3.20.20.60">
    <property type="entry name" value="Phosphoenolpyruvate-binding domains"/>
    <property type="match status" value="1"/>
</dbReference>
<dbReference type="Gene3D" id="1.10.274.10">
    <property type="entry name" value="PtsI, HPr-binding domain"/>
    <property type="match status" value="1"/>
</dbReference>
<feature type="domain" description="Phosphotransferase system enzyme I N-terminal" evidence="23">
    <location>
        <begin position="8"/>
        <end position="131"/>
    </location>
</feature>
<evidence type="ECO:0000256" key="18">
    <source>
        <dbReference type="PIRSR" id="PIRSR000732-1"/>
    </source>
</evidence>
<evidence type="ECO:0000313" key="25">
    <source>
        <dbReference type="Proteomes" id="UP000250928"/>
    </source>
</evidence>
<keyword evidence="12 17" id="KW-0598">Phosphotransferase system</keyword>
<dbReference type="NCBIfam" id="TIGR01417">
    <property type="entry name" value="PTS_I_fam"/>
    <property type="match status" value="1"/>
</dbReference>
<evidence type="ECO:0000313" key="24">
    <source>
        <dbReference type="EMBL" id="PUE02550.1"/>
    </source>
</evidence>
<evidence type="ECO:0000256" key="12">
    <source>
        <dbReference type="ARBA" id="ARBA00022683"/>
    </source>
</evidence>
<dbReference type="InterPro" id="IPR036618">
    <property type="entry name" value="PtsI_HPr-bd_sf"/>
</dbReference>
<dbReference type="Pfam" id="PF00391">
    <property type="entry name" value="PEP-utilizers"/>
    <property type="match status" value="1"/>
</dbReference>
<evidence type="ECO:0000256" key="14">
    <source>
        <dbReference type="ARBA" id="ARBA00022777"/>
    </source>
</evidence>
<sequence length="581" mass="64773">MSGGCQATGIGVSRGIAIGRAYRLQRKCFEISERLIEPDQVEQEVARFYHAITSAREKLRTILDKIPEGTRTDVAAFIDTHLLMLDDDPLSETPVEMIHHLHYAAEWALKLQRDALVQVFDEMEDPYLRTRKDDVDHVVNLIQQFLQNSEEEEEALESLRGRIILAKDLTPADTILFRHQGIAGFITEYGGPMSHTAILARSLGIPAVVGLHEAAECLRNGQMLILDGDSGTVIGNADEETLARYGKRISDGEARQQRLRKLIGKPATTRDGLRLRLMANIELTEDIANTRALGADGIGLYRTEFLYMNRAEAPREEEHFQAYRRAVQELAGIPITIRTLDLGADKQLEENPTREAAASNPALGLRAIRLCLKQPQLFIPQLRAILRAAVLGPVQIMLPMISNLDEVRQIKAMISQVERDLEREGVAFARGVPLGGMIEIPAAALAAPAFCRELDFLSIGTNDLVQYTLAIDRVDDEVSYLFNPLHPAVLRLIQMTIEAGRLSNTPVAMCGEMAGDPRYIPLLLGMGLREFSMQPNSLLEAKEILRRCDSVELSRAMERIRERIARGEAPDPLPQIHHSTI</sequence>
<evidence type="ECO:0000256" key="13">
    <source>
        <dbReference type="ARBA" id="ARBA00022723"/>
    </source>
</evidence>
<dbReference type="InterPro" id="IPR023151">
    <property type="entry name" value="PEP_util_CS"/>
</dbReference>
<evidence type="ECO:0000256" key="8">
    <source>
        <dbReference type="ARBA" id="ARBA00022448"/>
    </source>
</evidence>
<dbReference type="InterPro" id="IPR008731">
    <property type="entry name" value="PTS_EIN"/>
</dbReference>
<feature type="domain" description="PEP-utilising enzyme mobile" evidence="21">
    <location>
        <begin position="161"/>
        <end position="231"/>
    </location>
</feature>
<dbReference type="PANTHER" id="PTHR46244:SF3">
    <property type="entry name" value="PHOSPHOENOLPYRUVATE-PROTEIN PHOSPHOTRANSFERASE"/>
    <property type="match status" value="1"/>
</dbReference>
<evidence type="ECO:0000256" key="10">
    <source>
        <dbReference type="ARBA" id="ARBA00022597"/>
    </source>
</evidence>
<comment type="caution">
    <text evidence="24">The sequence shown here is derived from an EMBL/GenBank/DDBJ whole genome shotgun (WGS) entry which is preliminary data.</text>
</comment>
<dbReference type="Gene3D" id="3.50.30.10">
    <property type="entry name" value="Phosphohistidine domain"/>
    <property type="match status" value="1"/>
</dbReference>
<evidence type="ECO:0000256" key="11">
    <source>
        <dbReference type="ARBA" id="ARBA00022679"/>
    </source>
</evidence>
<gene>
    <name evidence="24" type="primary">ptsP</name>
    <name evidence="24" type="ORF">C3L24_05965</name>
</gene>
<evidence type="ECO:0000256" key="19">
    <source>
        <dbReference type="PIRSR" id="PIRSR000732-2"/>
    </source>
</evidence>
<dbReference type="InterPro" id="IPR050499">
    <property type="entry name" value="PEP-utilizing_PTS_enzyme"/>
</dbReference>
<dbReference type="SUPFAM" id="SSF51621">
    <property type="entry name" value="Phosphoenolpyruvate/pyruvate domain"/>
    <property type="match status" value="1"/>
</dbReference>
<keyword evidence="13 17" id="KW-0479">Metal-binding</keyword>
<dbReference type="InterPro" id="IPR008279">
    <property type="entry name" value="PEP-util_enz_mobile_dom"/>
</dbReference>
<dbReference type="InterPro" id="IPR024692">
    <property type="entry name" value="PTS_EI"/>
</dbReference>
<dbReference type="PANTHER" id="PTHR46244">
    <property type="entry name" value="PHOSPHOENOLPYRUVATE-PROTEIN PHOSPHOTRANSFERASE"/>
    <property type="match status" value="1"/>
</dbReference>
<evidence type="ECO:0000256" key="1">
    <source>
        <dbReference type="ARBA" id="ARBA00000683"/>
    </source>
</evidence>
<dbReference type="Pfam" id="PF02896">
    <property type="entry name" value="PEP-utilizers_C"/>
    <property type="match status" value="1"/>
</dbReference>
<comment type="cofactor">
    <cofactor evidence="2 17 20">
        <name>Mg(2+)</name>
        <dbReference type="ChEBI" id="CHEBI:18420"/>
    </cofactor>
</comment>
<dbReference type="SUPFAM" id="SSF47831">
    <property type="entry name" value="Enzyme I of the PEP:sugar phosphotransferase system HPr-binding (sub)domain"/>
    <property type="match status" value="1"/>
</dbReference>
<keyword evidence="9 17" id="KW-0963">Cytoplasm</keyword>
<dbReference type="InterPro" id="IPR000121">
    <property type="entry name" value="PEP_util_C"/>
</dbReference>
<dbReference type="EMBL" id="PQCO01000178">
    <property type="protein sequence ID" value="PUE02550.1"/>
    <property type="molecule type" value="Genomic_DNA"/>
</dbReference>
<feature type="active site" description="Tele-phosphohistidine intermediate" evidence="18">
    <location>
        <position position="195"/>
    </location>
</feature>
<evidence type="ECO:0000256" key="3">
    <source>
        <dbReference type="ARBA" id="ARBA00002728"/>
    </source>
</evidence>
<keyword evidence="24" id="KW-0670">Pyruvate</keyword>
<evidence type="ECO:0000256" key="9">
    <source>
        <dbReference type="ARBA" id="ARBA00022490"/>
    </source>
</evidence>
<organism evidence="24 25">
    <name type="scientific">Candidatus Sedimenticola endophacoides</name>
    <dbReference type="NCBI Taxonomy" id="2548426"/>
    <lineage>
        <taxon>Bacteria</taxon>
        <taxon>Pseudomonadati</taxon>
        <taxon>Pseudomonadota</taxon>
        <taxon>Gammaproteobacteria</taxon>
        <taxon>Chromatiales</taxon>
        <taxon>Sedimenticolaceae</taxon>
        <taxon>Sedimenticola</taxon>
    </lineage>
</organism>
<dbReference type="GO" id="GO:0009401">
    <property type="term" value="P:phosphoenolpyruvate-dependent sugar phosphotransferase system"/>
    <property type="evidence" value="ECO:0007669"/>
    <property type="project" value="UniProtKB-KW"/>
</dbReference>
<evidence type="ECO:0000256" key="20">
    <source>
        <dbReference type="PIRSR" id="PIRSR000732-3"/>
    </source>
</evidence>
<evidence type="ECO:0000256" key="15">
    <source>
        <dbReference type="ARBA" id="ARBA00022842"/>
    </source>
</evidence>
<dbReference type="GO" id="GO:0008965">
    <property type="term" value="F:phosphoenolpyruvate-protein phosphotransferase activity"/>
    <property type="evidence" value="ECO:0007669"/>
    <property type="project" value="UniProtKB-EC"/>
</dbReference>
<evidence type="ECO:0000256" key="4">
    <source>
        <dbReference type="ARBA" id="ARBA00004496"/>
    </source>
</evidence>
<feature type="binding site" evidence="19">
    <location>
        <position position="302"/>
    </location>
    <ligand>
        <name>phosphoenolpyruvate</name>
        <dbReference type="ChEBI" id="CHEBI:58702"/>
    </ligand>
</feature>
<evidence type="ECO:0000256" key="6">
    <source>
        <dbReference type="ARBA" id="ARBA00012232"/>
    </source>
</evidence>
<keyword evidence="14 17" id="KW-0418">Kinase</keyword>
<feature type="binding site" evidence="19">
    <location>
        <position position="473"/>
    </location>
    <ligand>
        <name>phosphoenolpyruvate</name>
        <dbReference type="ChEBI" id="CHEBI:58702"/>
    </ligand>
</feature>
<dbReference type="InterPro" id="IPR006318">
    <property type="entry name" value="PTS_EI-like"/>
</dbReference>
<keyword evidence="11 17" id="KW-0808">Transferase</keyword>